<evidence type="ECO:0000256" key="2">
    <source>
        <dbReference type="PROSITE-ProRule" id="PRU00335"/>
    </source>
</evidence>
<proteinExistence type="predicted"/>
<evidence type="ECO:0000259" key="3">
    <source>
        <dbReference type="PROSITE" id="PS50977"/>
    </source>
</evidence>
<dbReference type="GO" id="GO:0000976">
    <property type="term" value="F:transcription cis-regulatory region binding"/>
    <property type="evidence" value="ECO:0007669"/>
    <property type="project" value="TreeGrafter"/>
</dbReference>
<organism evidence="4 5">
    <name type="scientific">Planococcus versutus</name>
    <dbReference type="NCBI Taxonomy" id="1302659"/>
    <lineage>
        <taxon>Bacteria</taxon>
        <taxon>Bacillati</taxon>
        <taxon>Bacillota</taxon>
        <taxon>Bacilli</taxon>
        <taxon>Bacillales</taxon>
        <taxon>Caryophanaceae</taxon>
        <taxon>Planococcus</taxon>
    </lineage>
</organism>
<evidence type="ECO:0000313" key="4">
    <source>
        <dbReference type="EMBL" id="ANU26233.1"/>
    </source>
</evidence>
<dbReference type="InterPro" id="IPR001647">
    <property type="entry name" value="HTH_TetR"/>
</dbReference>
<dbReference type="STRING" id="1302659.I858_004205"/>
<gene>
    <name evidence="4" type="ORF">I858_004205</name>
</gene>
<dbReference type="PANTHER" id="PTHR30055:SF226">
    <property type="entry name" value="HTH-TYPE TRANSCRIPTIONAL REGULATOR PKSA"/>
    <property type="match status" value="1"/>
</dbReference>
<reference evidence="4" key="1">
    <citation type="submission" date="2016-10" db="EMBL/GenBank/DDBJ databases">
        <authorList>
            <person name="See-Too W.S."/>
        </authorList>
    </citation>
    <scope>NUCLEOTIDE SEQUENCE</scope>
    <source>
        <strain evidence="4">L10.15</strain>
    </source>
</reference>
<dbReference type="EMBL" id="CP016540">
    <property type="protein sequence ID" value="ANU26233.1"/>
    <property type="molecule type" value="Genomic_DNA"/>
</dbReference>
<dbReference type="SUPFAM" id="SSF46689">
    <property type="entry name" value="Homeodomain-like"/>
    <property type="match status" value="1"/>
</dbReference>
<keyword evidence="1 2" id="KW-0238">DNA-binding</keyword>
<dbReference type="KEGG" id="pll:I858_004205"/>
<evidence type="ECO:0000256" key="1">
    <source>
        <dbReference type="ARBA" id="ARBA00023125"/>
    </source>
</evidence>
<keyword evidence="5" id="KW-1185">Reference proteome</keyword>
<evidence type="ECO:0000313" key="5">
    <source>
        <dbReference type="Proteomes" id="UP000053354"/>
    </source>
</evidence>
<dbReference type="Proteomes" id="UP000053354">
    <property type="component" value="Chromosome"/>
</dbReference>
<dbReference type="RefSeq" id="WP_049694870.1">
    <property type="nucleotide sequence ID" value="NZ_CP016540.2"/>
</dbReference>
<dbReference type="InterPro" id="IPR050109">
    <property type="entry name" value="HTH-type_TetR-like_transc_reg"/>
</dbReference>
<dbReference type="AlphaFoldDB" id="A0A1B1RZ71"/>
<feature type="DNA-binding region" description="H-T-H motif" evidence="2">
    <location>
        <begin position="41"/>
        <end position="60"/>
    </location>
</feature>
<accession>A0A1B1RZ71</accession>
<feature type="domain" description="HTH tetR-type" evidence="3">
    <location>
        <begin position="18"/>
        <end position="78"/>
    </location>
</feature>
<dbReference type="PROSITE" id="PS50977">
    <property type="entry name" value="HTH_TETR_2"/>
    <property type="match status" value="1"/>
</dbReference>
<dbReference type="PANTHER" id="PTHR30055">
    <property type="entry name" value="HTH-TYPE TRANSCRIPTIONAL REGULATOR RUTR"/>
    <property type="match status" value="1"/>
</dbReference>
<dbReference type="InterPro" id="IPR009057">
    <property type="entry name" value="Homeodomain-like_sf"/>
</dbReference>
<protein>
    <recommendedName>
        <fullName evidence="3">HTH tetR-type domain-containing protein</fullName>
    </recommendedName>
</protein>
<sequence length="207" mass="23599">MTEIQDNSKTLKSGKKPVDYQNRIINVSVQLFKEQGVEHVTMHQIAKVAEIGQATLYRRYSNIGEICMAILSNNTQDFLKELDEFLLSSNQDQSPLAQLSSIIEKIADYIDGKATMLVVIKNEYSRELQLLQFNHPVFLYLHEIISGLYSKSIQQQEIGKLNVTLTTHSLVAALSPDLFLYQQQTLGFCKEEIIASVRQIYIESLKK</sequence>
<dbReference type="Gene3D" id="1.10.357.10">
    <property type="entry name" value="Tetracycline Repressor, domain 2"/>
    <property type="match status" value="1"/>
</dbReference>
<dbReference type="Pfam" id="PF00440">
    <property type="entry name" value="TetR_N"/>
    <property type="match status" value="1"/>
</dbReference>
<name>A0A1B1RZ71_9BACL</name>
<dbReference type="OrthoDB" id="1679733at2"/>
<dbReference type="GO" id="GO:0003700">
    <property type="term" value="F:DNA-binding transcription factor activity"/>
    <property type="evidence" value="ECO:0007669"/>
    <property type="project" value="TreeGrafter"/>
</dbReference>